<keyword evidence="5" id="KW-1185">Reference proteome</keyword>
<evidence type="ECO:0000256" key="3">
    <source>
        <dbReference type="PIRSR" id="PIRSR605511-2"/>
    </source>
</evidence>
<feature type="active site" description="Proton donor/acceptor" evidence="2">
    <location>
        <position position="195"/>
    </location>
</feature>
<organism evidence="4 5">
    <name type="scientific">Kushneria phosphatilytica</name>
    <dbReference type="NCBI Taxonomy" id="657387"/>
    <lineage>
        <taxon>Bacteria</taxon>
        <taxon>Pseudomonadati</taxon>
        <taxon>Pseudomonadota</taxon>
        <taxon>Gammaproteobacteria</taxon>
        <taxon>Oceanospirillales</taxon>
        <taxon>Halomonadaceae</taxon>
        <taxon>Kushneria</taxon>
    </lineage>
</organism>
<evidence type="ECO:0000256" key="1">
    <source>
        <dbReference type="ARBA" id="ARBA00008853"/>
    </source>
</evidence>
<dbReference type="GO" id="GO:0019853">
    <property type="term" value="P:L-ascorbic acid biosynthetic process"/>
    <property type="evidence" value="ECO:0007669"/>
    <property type="project" value="TreeGrafter"/>
</dbReference>
<dbReference type="InterPro" id="IPR013658">
    <property type="entry name" value="SGL"/>
</dbReference>
<dbReference type="AlphaFoldDB" id="A0A1S1NZW1"/>
<evidence type="ECO:0000313" key="4">
    <source>
        <dbReference type="EMBL" id="QEL10385.1"/>
    </source>
</evidence>
<dbReference type="PANTHER" id="PTHR10907:SF47">
    <property type="entry name" value="REGUCALCIN"/>
    <property type="match status" value="1"/>
</dbReference>
<sequence length="291" mass="32195">MLEQHVPLRMILGEGPVWDGQLGRLFWVDITSGALYRLNPETGEHRVFHVDEALACVAVHPAGGFLAGLRSGLWRLDDEANKLELLAPGPQQPELAWCNDARCDRHGRLWIGTKHAEESHPEGALFSFQGDFRHHLDGITISNGLAFSPDDAWLYHADTPNRIVHRHPFDIEQGSIGPGEVFIDLNQLDIDGHPDGAAVDENGHYWLALYGGGAVAHFDEHGNLLERHRLMAPNPTKVTFGDADRCTLYVTTANQGLTDEQLEGLPESGSLFSMRVETPGLPDQRYQPPEG</sequence>
<dbReference type="GO" id="GO:0005509">
    <property type="term" value="F:calcium ion binding"/>
    <property type="evidence" value="ECO:0007669"/>
    <property type="project" value="TreeGrafter"/>
</dbReference>
<dbReference type="KEGG" id="kuy:FY550_04005"/>
<dbReference type="GO" id="GO:0004341">
    <property type="term" value="F:gluconolactonase activity"/>
    <property type="evidence" value="ECO:0007669"/>
    <property type="project" value="TreeGrafter"/>
</dbReference>
<evidence type="ECO:0000313" key="5">
    <source>
        <dbReference type="Proteomes" id="UP000322553"/>
    </source>
</evidence>
<keyword evidence="3" id="KW-0862">Zinc</keyword>
<reference evidence="4 5" key="1">
    <citation type="submission" date="2019-08" db="EMBL/GenBank/DDBJ databases">
        <title>Complete genome sequence of Kushneria sp. YCWA18, a halophilic phosphate-solubilizing bacterium isolated from Daqiao saltern in China.</title>
        <authorList>
            <person name="Du G.-X."/>
            <person name="Qu L.-Y."/>
        </authorList>
    </citation>
    <scope>NUCLEOTIDE SEQUENCE [LARGE SCALE GENOMIC DNA]</scope>
    <source>
        <strain evidence="4 5">YCWA18</strain>
    </source>
</reference>
<dbReference type="PRINTS" id="PR01790">
    <property type="entry name" value="SMP30FAMILY"/>
</dbReference>
<feature type="binding site" evidence="3">
    <location>
        <position position="195"/>
    </location>
    <ligand>
        <name>a divalent metal cation</name>
        <dbReference type="ChEBI" id="CHEBI:60240"/>
    </ligand>
</feature>
<comment type="similarity">
    <text evidence="1">Belongs to the SMP-30/CGR1 family.</text>
</comment>
<dbReference type="RefSeq" id="WP_070975808.1">
    <property type="nucleotide sequence ID" value="NZ_CP043420.1"/>
</dbReference>
<evidence type="ECO:0000256" key="2">
    <source>
        <dbReference type="PIRSR" id="PIRSR605511-1"/>
    </source>
</evidence>
<gene>
    <name evidence="4" type="ORF">FY550_04005</name>
</gene>
<comment type="cofactor">
    <cofactor evidence="3">
        <name>Zn(2+)</name>
        <dbReference type="ChEBI" id="CHEBI:29105"/>
    </cofactor>
    <text evidence="3">Binds 1 divalent metal cation per subunit.</text>
</comment>
<feature type="binding site" evidence="3">
    <location>
        <position position="99"/>
    </location>
    <ligand>
        <name>substrate</name>
    </ligand>
</feature>
<dbReference type="EMBL" id="CP043420">
    <property type="protein sequence ID" value="QEL10385.1"/>
    <property type="molecule type" value="Genomic_DNA"/>
</dbReference>
<dbReference type="Gene3D" id="2.120.10.30">
    <property type="entry name" value="TolB, C-terminal domain"/>
    <property type="match status" value="1"/>
</dbReference>
<dbReference type="Proteomes" id="UP000322553">
    <property type="component" value="Chromosome"/>
</dbReference>
<feature type="binding site" evidence="3">
    <location>
        <position position="14"/>
    </location>
    <ligand>
        <name>a divalent metal cation</name>
        <dbReference type="ChEBI" id="CHEBI:60240"/>
    </ligand>
</feature>
<proteinExistence type="inferred from homology"/>
<dbReference type="InterPro" id="IPR011042">
    <property type="entry name" value="6-blade_b-propeller_TolB-like"/>
</dbReference>
<dbReference type="InterPro" id="IPR005511">
    <property type="entry name" value="SMP-30"/>
</dbReference>
<feature type="binding site" evidence="3">
    <location>
        <position position="143"/>
    </location>
    <ligand>
        <name>a divalent metal cation</name>
        <dbReference type="ChEBI" id="CHEBI:60240"/>
    </ligand>
</feature>
<keyword evidence="3" id="KW-0479">Metal-binding</keyword>
<feature type="binding site" evidence="3">
    <location>
        <position position="117"/>
    </location>
    <ligand>
        <name>substrate</name>
    </ligand>
</feature>
<dbReference type="PANTHER" id="PTHR10907">
    <property type="entry name" value="REGUCALCIN"/>
    <property type="match status" value="1"/>
</dbReference>
<dbReference type="STRING" id="657387.BH688_00260"/>
<dbReference type="OrthoDB" id="9775406at2"/>
<dbReference type="SUPFAM" id="SSF63829">
    <property type="entry name" value="Calcium-dependent phosphotriesterase"/>
    <property type="match status" value="1"/>
</dbReference>
<dbReference type="Pfam" id="PF08450">
    <property type="entry name" value="SGL"/>
    <property type="match status" value="1"/>
</dbReference>
<protein>
    <submittedName>
        <fullName evidence="4">SMP-30/gluconolactonase/LRE family protein</fullName>
    </submittedName>
</protein>
<name>A0A1S1NZW1_9GAMM</name>
<accession>A0A1S1NZW1</accession>